<gene>
    <name evidence="1" type="ORF">PYW08_016665</name>
</gene>
<organism evidence="1 2">
    <name type="scientific">Mythimna loreyi</name>
    <dbReference type="NCBI Taxonomy" id="667449"/>
    <lineage>
        <taxon>Eukaryota</taxon>
        <taxon>Metazoa</taxon>
        <taxon>Ecdysozoa</taxon>
        <taxon>Arthropoda</taxon>
        <taxon>Hexapoda</taxon>
        <taxon>Insecta</taxon>
        <taxon>Pterygota</taxon>
        <taxon>Neoptera</taxon>
        <taxon>Endopterygota</taxon>
        <taxon>Lepidoptera</taxon>
        <taxon>Glossata</taxon>
        <taxon>Ditrysia</taxon>
        <taxon>Noctuoidea</taxon>
        <taxon>Noctuidae</taxon>
        <taxon>Noctuinae</taxon>
        <taxon>Hadenini</taxon>
        <taxon>Mythimna</taxon>
    </lineage>
</organism>
<accession>A0ACC2R0D0</accession>
<proteinExistence type="predicted"/>
<dbReference type="EMBL" id="CM056785">
    <property type="protein sequence ID" value="KAJ8728280.1"/>
    <property type="molecule type" value="Genomic_DNA"/>
</dbReference>
<reference evidence="1" key="1">
    <citation type="submission" date="2023-03" db="EMBL/GenBank/DDBJ databases">
        <title>Chromosome-level genomes of two armyworms, Mythimna separata and Mythimna loreyi, provide insights into the biosynthesis and reception of sex pheromones.</title>
        <authorList>
            <person name="Zhao H."/>
        </authorList>
    </citation>
    <scope>NUCLEOTIDE SEQUENCE</scope>
    <source>
        <strain evidence="1">BeijingLab</strain>
    </source>
</reference>
<evidence type="ECO:0000313" key="1">
    <source>
        <dbReference type="EMBL" id="KAJ8728280.1"/>
    </source>
</evidence>
<name>A0ACC2R0D0_9NEOP</name>
<sequence length="211" mass="24397">MPDYLRDHVVNLYIENFVKQEAIFKAAGVPKNVKALNEVREPLLKDLEKTEFHTVICCKDDGDEQIKEIVGASMMILQMKGYAEPELNYKFETQELKKLLEIFSTLTAHFDELKVFNLDRNFSDRGAFVCPEYRGLGITDEFLKVRKEICKEYGIPINGAWVTSYGMWKAAERGGWETITEIPFQELGRKHGVTFENNPPFCKFMLARLDI</sequence>
<protein>
    <submittedName>
        <fullName evidence="1">Uncharacterized protein</fullName>
    </submittedName>
</protein>
<evidence type="ECO:0000313" key="2">
    <source>
        <dbReference type="Proteomes" id="UP001231649"/>
    </source>
</evidence>
<keyword evidence="2" id="KW-1185">Reference proteome</keyword>
<comment type="caution">
    <text evidence="1">The sequence shown here is derived from an EMBL/GenBank/DDBJ whole genome shotgun (WGS) entry which is preliminary data.</text>
</comment>
<dbReference type="Proteomes" id="UP001231649">
    <property type="component" value="Chromosome 9"/>
</dbReference>